<name>A0A291E359_9ENTR</name>
<feature type="compositionally biased region" description="Polar residues" evidence="1">
    <location>
        <begin position="54"/>
        <end position="73"/>
    </location>
</feature>
<evidence type="ECO:0000313" key="2">
    <source>
        <dbReference type="EMBL" id="ATF94514.1"/>
    </source>
</evidence>
<dbReference type="Proteomes" id="UP000217979">
    <property type="component" value="Chromosome"/>
</dbReference>
<protein>
    <submittedName>
        <fullName evidence="2">Uncharacterized protein</fullName>
    </submittedName>
</protein>
<evidence type="ECO:0000256" key="1">
    <source>
        <dbReference type="SAM" id="MobiDB-lite"/>
    </source>
</evidence>
<sequence length="79" mass="8790">MRWKPDRAETVYRLRLRQRRFPPGKSPTVISPGKKSRRDSDISQYATGMATIANGNGNADISTGTEITPTRSSKPVFIP</sequence>
<dbReference type="AlphaFoldDB" id="A0A291E359"/>
<feature type="region of interest" description="Disordered" evidence="1">
    <location>
        <begin position="20"/>
        <end position="41"/>
    </location>
</feature>
<organism evidence="2 3">
    <name type="scientific">Cedecea neteri</name>
    <dbReference type="NCBI Taxonomy" id="158822"/>
    <lineage>
        <taxon>Bacteria</taxon>
        <taxon>Pseudomonadati</taxon>
        <taxon>Pseudomonadota</taxon>
        <taxon>Gammaproteobacteria</taxon>
        <taxon>Enterobacterales</taxon>
        <taxon>Enterobacteriaceae</taxon>
        <taxon>Cedecea</taxon>
    </lineage>
</organism>
<reference evidence="2 3" key="1">
    <citation type="submission" date="2017-09" db="EMBL/GenBank/DDBJ databases">
        <title>FDA dAtabase for Regulatory Grade micrObial Sequences (FDA-ARGOS): Supporting development and validation of Infectious Disease Dx tests.</title>
        <authorList>
            <person name="Minogue T."/>
            <person name="Wolcott M."/>
            <person name="Wasieloski L."/>
            <person name="Aguilar W."/>
            <person name="Moore D."/>
            <person name="Tallon L."/>
            <person name="Sadzewicz L."/>
            <person name="Ott S."/>
            <person name="Zhao X."/>
            <person name="Nagaraj S."/>
            <person name="Vavikolanu K."/>
            <person name="Aluvathingal J."/>
            <person name="Nadendla S."/>
            <person name="Sichtig H."/>
        </authorList>
    </citation>
    <scope>NUCLEOTIDE SEQUENCE [LARGE SCALE GENOMIC DNA]</scope>
    <source>
        <strain evidence="2 3">FDAARGOS_392</strain>
    </source>
</reference>
<dbReference type="EMBL" id="CP023525">
    <property type="protein sequence ID" value="ATF94514.1"/>
    <property type="molecule type" value="Genomic_DNA"/>
</dbReference>
<proteinExistence type="predicted"/>
<evidence type="ECO:0000313" key="3">
    <source>
        <dbReference type="Proteomes" id="UP000217979"/>
    </source>
</evidence>
<gene>
    <name evidence="2" type="ORF">CO704_21665</name>
</gene>
<accession>A0A291E359</accession>
<feature type="region of interest" description="Disordered" evidence="1">
    <location>
        <begin position="54"/>
        <end position="79"/>
    </location>
</feature>